<dbReference type="EMBL" id="LBQX01000018">
    <property type="protein sequence ID" value="KKP86606.1"/>
    <property type="molecule type" value="Genomic_DNA"/>
</dbReference>
<comment type="caution">
    <text evidence="2">The sequence shown here is derived from an EMBL/GenBank/DDBJ whole genome shotgun (WGS) entry which is preliminary data.</text>
</comment>
<dbReference type="InterPro" id="IPR043734">
    <property type="entry name" value="DUF5678"/>
</dbReference>
<accession>A0A0G0DDC3</accession>
<feature type="domain" description="DUF5678" evidence="1">
    <location>
        <begin position="29"/>
        <end position="72"/>
    </location>
</feature>
<evidence type="ECO:0000313" key="3">
    <source>
        <dbReference type="Proteomes" id="UP000034536"/>
    </source>
</evidence>
<evidence type="ECO:0000313" key="2">
    <source>
        <dbReference type="EMBL" id="KKP86606.1"/>
    </source>
</evidence>
<dbReference type="Proteomes" id="UP000034536">
    <property type="component" value="Unassembled WGS sequence"/>
</dbReference>
<proteinExistence type="predicted"/>
<gene>
    <name evidence="2" type="ORF">UR89_C0018G0001</name>
</gene>
<organism evidence="2 3">
    <name type="scientific">Candidatus Roizmanbacteria bacterium GW2011_GWA2_35_8</name>
    <dbReference type="NCBI Taxonomy" id="1618479"/>
    <lineage>
        <taxon>Bacteria</taxon>
        <taxon>Candidatus Roizmaniibacteriota</taxon>
    </lineage>
</organism>
<sequence>MVLTDKIHSIYYKLEYKDNMNNDLTNVYKKYKGLWVALDSKLNKVLAYGENAKDTFEKAKNKEAVPTLFKVPIENVPYVG</sequence>
<evidence type="ECO:0000259" key="1">
    <source>
        <dbReference type="Pfam" id="PF18929"/>
    </source>
</evidence>
<reference evidence="2 3" key="1">
    <citation type="journal article" date="2015" name="Nature">
        <title>rRNA introns, odd ribosomes, and small enigmatic genomes across a large radiation of phyla.</title>
        <authorList>
            <person name="Brown C.T."/>
            <person name="Hug L.A."/>
            <person name="Thomas B.C."/>
            <person name="Sharon I."/>
            <person name="Castelle C.J."/>
            <person name="Singh A."/>
            <person name="Wilkins M.J."/>
            <person name="Williams K.H."/>
            <person name="Banfield J.F."/>
        </authorList>
    </citation>
    <scope>NUCLEOTIDE SEQUENCE [LARGE SCALE GENOMIC DNA]</scope>
</reference>
<dbReference type="Pfam" id="PF18929">
    <property type="entry name" value="DUF5678"/>
    <property type="match status" value="1"/>
</dbReference>
<protein>
    <recommendedName>
        <fullName evidence="1">DUF5678 domain-containing protein</fullName>
    </recommendedName>
</protein>
<name>A0A0G0DDC3_9BACT</name>
<dbReference type="AlphaFoldDB" id="A0A0G0DDC3"/>